<name>A0A210PG16_MIZYE</name>
<organism evidence="1 2">
    <name type="scientific">Mizuhopecten yessoensis</name>
    <name type="common">Japanese scallop</name>
    <name type="synonym">Patinopecten yessoensis</name>
    <dbReference type="NCBI Taxonomy" id="6573"/>
    <lineage>
        <taxon>Eukaryota</taxon>
        <taxon>Metazoa</taxon>
        <taxon>Spiralia</taxon>
        <taxon>Lophotrochozoa</taxon>
        <taxon>Mollusca</taxon>
        <taxon>Bivalvia</taxon>
        <taxon>Autobranchia</taxon>
        <taxon>Pteriomorphia</taxon>
        <taxon>Pectinida</taxon>
        <taxon>Pectinoidea</taxon>
        <taxon>Pectinidae</taxon>
        <taxon>Mizuhopecten</taxon>
    </lineage>
</organism>
<sequence length="146" mass="15845">MQVPKLVSGVQLIPTKMSTGEMAFIIPANLLSNGNMNNYVIPMLQSQAALTTTHVSASVAPVTVACTQAINTAQTQNINIKPVPTVLSIPTRPREPVPVYGQSNTNDQPVIYGHGEPLRSRTDDGTGQNLNVIISPNKQEDMWRPW</sequence>
<evidence type="ECO:0000313" key="2">
    <source>
        <dbReference type="Proteomes" id="UP000242188"/>
    </source>
</evidence>
<dbReference type="Proteomes" id="UP000242188">
    <property type="component" value="Unassembled WGS sequence"/>
</dbReference>
<comment type="caution">
    <text evidence="1">The sequence shown here is derived from an EMBL/GenBank/DDBJ whole genome shotgun (WGS) entry which is preliminary data.</text>
</comment>
<dbReference type="EMBL" id="NEDP02076727">
    <property type="protein sequence ID" value="OWF35430.1"/>
    <property type="molecule type" value="Genomic_DNA"/>
</dbReference>
<reference evidence="1 2" key="1">
    <citation type="journal article" date="2017" name="Nat. Ecol. Evol.">
        <title>Scallop genome provides insights into evolution of bilaterian karyotype and development.</title>
        <authorList>
            <person name="Wang S."/>
            <person name="Zhang J."/>
            <person name="Jiao W."/>
            <person name="Li J."/>
            <person name="Xun X."/>
            <person name="Sun Y."/>
            <person name="Guo X."/>
            <person name="Huan P."/>
            <person name="Dong B."/>
            <person name="Zhang L."/>
            <person name="Hu X."/>
            <person name="Sun X."/>
            <person name="Wang J."/>
            <person name="Zhao C."/>
            <person name="Wang Y."/>
            <person name="Wang D."/>
            <person name="Huang X."/>
            <person name="Wang R."/>
            <person name="Lv J."/>
            <person name="Li Y."/>
            <person name="Zhang Z."/>
            <person name="Liu B."/>
            <person name="Lu W."/>
            <person name="Hui Y."/>
            <person name="Liang J."/>
            <person name="Zhou Z."/>
            <person name="Hou R."/>
            <person name="Li X."/>
            <person name="Liu Y."/>
            <person name="Li H."/>
            <person name="Ning X."/>
            <person name="Lin Y."/>
            <person name="Zhao L."/>
            <person name="Xing Q."/>
            <person name="Dou J."/>
            <person name="Li Y."/>
            <person name="Mao J."/>
            <person name="Guo H."/>
            <person name="Dou H."/>
            <person name="Li T."/>
            <person name="Mu C."/>
            <person name="Jiang W."/>
            <person name="Fu Q."/>
            <person name="Fu X."/>
            <person name="Miao Y."/>
            <person name="Liu J."/>
            <person name="Yu Q."/>
            <person name="Li R."/>
            <person name="Liao H."/>
            <person name="Li X."/>
            <person name="Kong Y."/>
            <person name="Jiang Z."/>
            <person name="Chourrout D."/>
            <person name="Li R."/>
            <person name="Bao Z."/>
        </authorList>
    </citation>
    <scope>NUCLEOTIDE SEQUENCE [LARGE SCALE GENOMIC DNA]</scope>
    <source>
        <strain evidence="1 2">PY_sf001</strain>
    </source>
</reference>
<evidence type="ECO:0000313" key="1">
    <source>
        <dbReference type="EMBL" id="OWF35430.1"/>
    </source>
</evidence>
<protein>
    <submittedName>
        <fullName evidence="1">Uncharacterized protein</fullName>
    </submittedName>
</protein>
<dbReference type="AlphaFoldDB" id="A0A210PG16"/>
<proteinExistence type="predicted"/>
<gene>
    <name evidence="1" type="ORF">KP79_PYT21507</name>
</gene>
<accession>A0A210PG16</accession>
<keyword evidence="2" id="KW-1185">Reference proteome</keyword>
<dbReference type="OrthoDB" id="6085656at2759"/>